<dbReference type="AlphaFoldDB" id="A0AAV3YH98"/>
<accession>A0AAV3YH98</accession>
<reference evidence="1 2" key="1">
    <citation type="journal article" date="2021" name="Elife">
        <title>Chloroplast acquisition without the gene transfer in kleptoplastic sea slugs, Plakobranchus ocellatus.</title>
        <authorList>
            <person name="Maeda T."/>
            <person name="Takahashi S."/>
            <person name="Yoshida T."/>
            <person name="Shimamura S."/>
            <person name="Takaki Y."/>
            <person name="Nagai Y."/>
            <person name="Toyoda A."/>
            <person name="Suzuki Y."/>
            <person name="Arimoto A."/>
            <person name="Ishii H."/>
            <person name="Satoh N."/>
            <person name="Nishiyama T."/>
            <person name="Hasebe M."/>
            <person name="Maruyama T."/>
            <person name="Minagawa J."/>
            <person name="Obokata J."/>
            <person name="Shigenobu S."/>
        </authorList>
    </citation>
    <scope>NUCLEOTIDE SEQUENCE [LARGE SCALE GENOMIC DNA]</scope>
</reference>
<proteinExistence type="predicted"/>
<dbReference type="Proteomes" id="UP000735302">
    <property type="component" value="Unassembled WGS sequence"/>
</dbReference>
<gene>
    <name evidence="1" type="ORF">PoB_001319600</name>
</gene>
<protein>
    <submittedName>
        <fullName evidence="1">Uncharacterized protein</fullName>
    </submittedName>
</protein>
<keyword evidence="2" id="KW-1185">Reference proteome</keyword>
<evidence type="ECO:0000313" key="1">
    <source>
        <dbReference type="EMBL" id="GFN86690.1"/>
    </source>
</evidence>
<name>A0AAV3YH98_9GAST</name>
<dbReference type="EMBL" id="BLXT01001596">
    <property type="protein sequence ID" value="GFN86690.1"/>
    <property type="molecule type" value="Genomic_DNA"/>
</dbReference>
<organism evidence="1 2">
    <name type="scientific">Plakobranchus ocellatus</name>
    <dbReference type="NCBI Taxonomy" id="259542"/>
    <lineage>
        <taxon>Eukaryota</taxon>
        <taxon>Metazoa</taxon>
        <taxon>Spiralia</taxon>
        <taxon>Lophotrochozoa</taxon>
        <taxon>Mollusca</taxon>
        <taxon>Gastropoda</taxon>
        <taxon>Heterobranchia</taxon>
        <taxon>Euthyneura</taxon>
        <taxon>Panpulmonata</taxon>
        <taxon>Sacoglossa</taxon>
        <taxon>Placobranchoidea</taxon>
        <taxon>Plakobranchidae</taxon>
        <taxon>Plakobranchus</taxon>
    </lineage>
</organism>
<evidence type="ECO:0000313" key="2">
    <source>
        <dbReference type="Proteomes" id="UP000735302"/>
    </source>
</evidence>
<sequence length="75" mass="8277">MKYLNTVLRPAKLKAVTKHSAMFGRQRDPNPGDDAQFSESVCCRLTDFRLSDKAIAVSSVGARLPSDRPVVMDIP</sequence>
<comment type="caution">
    <text evidence="1">The sequence shown here is derived from an EMBL/GenBank/DDBJ whole genome shotgun (WGS) entry which is preliminary data.</text>
</comment>